<dbReference type="PROSITE" id="PS51257">
    <property type="entry name" value="PROKAR_LIPOPROTEIN"/>
    <property type="match status" value="1"/>
</dbReference>
<dbReference type="SUPFAM" id="SSF110296">
    <property type="entry name" value="Oligoxyloglucan reducing end-specific cellobiohydrolase"/>
    <property type="match status" value="1"/>
</dbReference>
<dbReference type="EMBL" id="PYAT01000003">
    <property type="protein sequence ID" value="PSL40989.1"/>
    <property type="molecule type" value="Genomic_DNA"/>
</dbReference>
<accession>A0A2P8H458</accession>
<keyword evidence="3" id="KW-1185">Reference proteome</keyword>
<reference evidence="2 3" key="1">
    <citation type="submission" date="2018-03" db="EMBL/GenBank/DDBJ databases">
        <title>Genomic Encyclopedia of Type Strains, Phase III (KMG-III): the genomes of soil and plant-associated and newly described type strains.</title>
        <authorList>
            <person name="Whitman W."/>
        </authorList>
    </citation>
    <scope>NUCLEOTIDE SEQUENCE [LARGE SCALE GENOMIC DNA]</scope>
    <source>
        <strain evidence="2 3">CGMCC 1.12259</strain>
    </source>
</reference>
<evidence type="ECO:0008006" key="4">
    <source>
        <dbReference type="Google" id="ProtNLM"/>
    </source>
</evidence>
<gene>
    <name evidence="2" type="ORF">B0H99_103122</name>
</gene>
<evidence type="ECO:0000313" key="2">
    <source>
        <dbReference type="EMBL" id="PSL40989.1"/>
    </source>
</evidence>
<evidence type="ECO:0000256" key="1">
    <source>
        <dbReference type="SAM" id="SignalP"/>
    </source>
</evidence>
<dbReference type="Proteomes" id="UP000242682">
    <property type="component" value="Unassembled WGS sequence"/>
</dbReference>
<sequence length="303" mass="33314">MKKRRKSAGILLAGLLLAGCNSNERNNTKATESTESFEVPFDGKLSHVHGMGYAGNDGGLYFASHHGLKIYREGEWLETKGNFHDYMGFNAVDKGFYTSGHPEAHSALPNPLGIQRSFNGGETIEEIAFEGETDFHAMAVGYYSHDIFLFNPAKNSLLETGFFKSSDKGDTWKPVKAVGLIGEIAGFALHPLDSNYVAAATSEGVFFSSDAGDSFDRITDERGTAVFFTEDHLYFGSYGTTAALMKYTVENKETEPLVLPEMQEDAIAFISQNPADESELALYTFKGRIHVSTDHGKLWESLQ</sequence>
<feature type="chain" id="PRO_5038904967" description="Beta-barrel assembly machine subunit BamC" evidence="1">
    <location>
        <begin position="19"/>
        <end position="303"/>
    </location>
</feature>
<dbReference type="OrthoDB" id="9764804at2"/>
<dbReference type="RefSeq" id="WP_106532500.1">
    <property type="nucleotide sequence ID" value="NZ_PYAT01000003.1"/>
</dbReference>
<evidence type="ECO:0000313" key="3">
    <source>
        <dbReference type="Proteomes" id="UP000242682"/>
    </source>
</evidence>
<dbReference type="InterPro" id="IPR054817">
    <property type="entry name" value="Glycosyl_F510_1955-like"/>
</dbReference>
<name>A0A2P8H458_9BACL</name>
<organism evidence="2 3">
    <name type="scientific">Planomicrobium soli</name>
    <dbReference type="NCBI Taxonomy" id="1176648"/>
    <lineage>
        <taxon>Bacteria</taxon>
        <taxon>Bacillati</taxon>
        <taxon>Bacillota</taxon>
        <taxon>Bacilli</taxon>
        <taxon>Bacillales</taxon>
        <taxon>Caryophanaceae</taxon>
        <taxon>Planomicrobium</taxon>
    </lineage>
</organism>
<comment type="caution">
    <text evidence="2">The sequence shown here is derived from an EMBL/GenBank/DDBJ whole genome shotgun (WGS) entry which is preliminary data.</text>
</comment>
<dbReference type="InterPro" id="IPR015943">
    <property type="entry name" value="WD40/YVTN_repeat-like_dom_sf"/>
</dbReference>
<feature type="signal peptide" evidence="1">
    <location>
        <begin position="1"/>
        <end position="18"/>
    </location>
</feature>
<proteinExistence type="predicted"/>
<keyword evidence="1" id="KW-0732">Signal</keyword>
<dbReference type="NCBIfam" id="NF045728">
    <property type="entry name" value="glycosyl_F510_1955"/>
    <property type="match status" value="1"/>
</dbReference>
<dbReference type="AlphaFoldDB" id="A0A2P8H458"/>
<dbReference type="Gene3D" id="2.130.10.10">
    <property type="entry name" value="YVTN repeat-like/Quinoprotein amine dehydrogenase"/>
    <property type="match status" value="1"/>
</dbReference>
<protein>
    <recommendedName>
        <fullName evidence="4">Beta-barrel assembly machine subunit BamC</fullName>
    </recommendedName>
</protein>